<dbReference type="InterPro" id="IPR003481">
    <property type="entry name" value="FliD_N"/>
</dbReference>
<keyword evidence="3" id="KW-0175">Coiled coil</keyword>
<evidence type="ECO:0000259" key="6">
    <source>
        <dbReference type="Pfam" id="PF02465"/>
    </source>
</evidence>
<dbReference type="EMBL" id="JACHWR010000002">
    <property type="protein sequence ID" value="MBB3043019.1"/>
    <property type="molecule type" value="Genomic_DNA"/>
</dbReference>
<gene>
    <name evidence="8" type="ORF">FHU40_002837</name>
</gene>
<feature type="domain" description="Flagellar hook-associated protein 2 N-terminal" evidence="6">
    <location>
        <begin position="11"/>
        <end position="106"/>
    </location>
</feature>
<name>A0A7W4VX79_9ACTN</name>
<dbReference type="InterPro" id="IPR040026">
    <property type="entry name" value="FliD"/>
</dbReference>
<dbReference type="Pfam" id="PF02465">
    <property type="entry name" value="FliD_N"/>
    <property type="match status" value="1"/>
</dbReference>
<dbReference type="Proteomes" id="UP000589626">
    <property type="component" value="Unassembled WGS sequence"/>
</dbReference>
<reference evidence="8 9" key="1">
    <citation type="submission" date="2020-08" db="EMBL/GenBank/DDBJ databases">
        <title>Sequencing the genomes of 1000 actinobacteria strains.</title>
        <authorList>
            <person name="Klenk H.-P."/>
        </authorList>
    </citation>
    <scope>NUCLEOTIDE SEQUENCE [LARGE SCALE GENOMIC DNA]</scope>
    <source>
        <strain evidence="8 9">DSM 105498</strain>
    </source>
</reference>
<comment type="caution">
    <text evidence="8">The sequence shown here is derived from an EMBL/GenBank/DDBJ whole genome shotgun (WGS) entry which is preliminary data.</text>
</comment>
<proteinExistence type="inferred from homology"/>
<comment type="similarity">
    <text evidence="1 5">Belongs to the FliD family.</text>
</comment>
<feature type="domain" description="Flagellar hook-associated protein 2 C-terminal" evidence="7">
    <location>
        <begin position="207"/>
        <end position="429"/>
    </location>
</feature>
<evidence type="ECO:0000256" key="3">
    <source>
        <dbReference type="ARBA" id="ARBA00023054"/>
    </source>
</evidence>
<dbReference type="GO" id="GO:0007155">
    <property type="term" value="P:cell adhesion"/>
    <property type="evidence" value="ECO:0007669"/>
    <property type="project" value="InterPro"/>
</dbReference>
<evidence type="ECO:0000313" key="8">
    <source>
        <dbReference type="EMBL" id="MBB3043019.1"/>
    </source>
</evidence>
<protein>
    <recommendedName>
        <fullName evidence="5">Flagellar hook-associated protein 2</fullName>
        <shortName evidence="5">HAP2</shortName>
    </recommendedName>
    <alternativeName>
        <fullName evidence="5">Flagellar cap protein</fullName>
    </alternativeName>
</protein>
<evidence type="ECO:0000259" key="7">
    <source>
        <dbReference type="Pfam" id="PF07195"/>
    </source>
</evidence>
<accession>A0A7W4VX79</accession>
<dbReference type="Gene3D" id="1.20.5.340">
    <property type="match status" value="1"/>
</dbReference>
<dbReference type="InterPro" id="IPR010809">
    <property type="entry name" value="FliD_C"/>
</dbReference>
<dbReference type="GO" id="GO:0005576">
    <property type="term" value="C:extracellular region"/>
    <property type="evidence" value="ECO:0007669"/>
    <property type="project" value="UniProtKB-SubCell"/>
</dbReference>
<evidence type="ECO:0000256" key="1">
    <source>
        <dbReference type="ARBA" id="ARBA00009764"/>
    </source>
</evidence>
<organism evidence="8 9">
    <name type="scientific">Nocardioides soli</name>
    <dbReference type="NCBI Taxonomy" id="1036020"/>
    <lineage>
        <taxon>Bacteria</taxon>
        <taxon>Bacillati</taxon>
        <taxon>Actinomycetota</taxon>
        <taxon>Actinomycetes</taxon>
        <taxon>Propionibacteriales</taxon>
        <taxon>Nocardioidaceae</taxon>
        <taxon>Nocardioides</taxon>
    </lineage>
</organism>
<dbReference type="GO" id="GO:0009424">
    <property type="term" value="C:bacterial-type flagellum hook"/>
    <property type="evidence" value="ECO:0007669"/>
    <property type="project" value="UniProtKB-UniRule"/>
</dbReference>
<comment type="subcellular location">
    <subcellularLocation>
        <location evidence="5">Secreted</location>
    </subcellularLocation>
    <subcellularLocation>
        <location evidence="5">Bacterial flagellum</location>
    </subcellularLocation>
</comment>
<keyword evidence="9" id="KW-1185">Reference proteome</keyword>
<dbReference type="RefSeq" id="WP_183592918.1">
    <property type="nucleotide sequence ID" value="NZ_JACHWR010000002.1"/>
</dbReference>
<evidence type="ECO:0000313" key="9">
    <source>
        <dbReference type="Proteomes" id="UP000589626"/>
    </source>
</evidence>
<comment type="subunit">
    <text evidence="2 5">Homopentamer.</text>
</comment>
<keyword evidence="5" id="KW-0964">Secreted</keyword>
<dbReference type="Pfam" id="PF07196">
    <property type="entry name" value="Flagellin_IN"/>
    <property type="match status" value="1"/>
</dbReference>
<keyword evidence="8" id="KW-0966">Cell projection</keyword>
<dbReference type="Pfam" id="PF07195">
    <property type="entry name" value="FliD_C"/>
    <property type="match status" value="1"/>
</dbReference>
<dbReference type="GO" id="GO:0071973">
    <property type="term" value="P:bacterial-type flagellum-dependent cell motility"/>
    <property type="evidence" value="ECO:0007669"/>
    <property type="project" value="TreeGrafter"/>
</dbReference>
<keyword evidence="4 5" id="KW-0975">Bacterial flagellum</keyword>
<keyword evidence="8" id="KW-0282">Flagellum</keyword>
<evidence type="ECO:0000256" key="2">
    <source>
        <dbReference type="ARBA" id="ARBA00011255"/>
    </source>
</evidence>
<sequence>MPSSSISGLASGLNTAEIIDQLMQLERIPQVKLSGQKDRENAILTALRALNTDTTLLAGNAAKLAKAETWQTLQGTATGTGVTVDVAAGASASSFSFTVDRLAVSHQLGFTTPAALTDVVSQPQVTITGSDGVPHQIDAGSGSLEDLVAAINAATETTGVKATAVRVADGSYRLLAESTTTGAASAFTLTNGDGSDLLGGATVRAGTDAQISLGAGIVATSSTNTFTDLMPGVSVTLGATTTVGTSSAVSVARNSTSITASVSSLVDQLNALLTKIDTQTAAKTSTTSAGVLSGDSTARALRIQLLNTVFGDGTTSMAPLGIQTDRYGKLTFDAEKFKEAYAADPAGVAAKFTTGATPEANGWAARVESVAKAATDSYNGTITNAVTGHTSTVDRLTKSIEAWDTRLEMRRASLQRQYTALETALSNLQSQSSWLAGQIASLPTYS</sequence>
<comment type="function">
    <text evidence="5">Required for morphogenesis and for the elongation of the flagellar filament by facilitating polymerization of the flagellin monomers at the tip of growing filament. Forms a capping structure, which prevents flagellin subunits (transported through the central channel of the flagellum) from leaking out without polymerization at the distal end.</text>
</comment>
<dbReference type="PANTHER" id="PTHR30288">
    <property type="entry name" value="FLAGELLAR CAP/ASSEMBLY PROTEIN FLID"/>
    <property type="match status" value="1"/>
</dbReference>
<dbReference type="PANTHER" id="PTHR30288:SF0">
    <property type="entry name" value="FLAGELLAR HOOK-ASSOCIATED PROTEIN 2"/>
    <property type="match status" value="1"/>
</dbReference>
<evidence type="ECO:0000256" key="4">
    <source>
        <dbReference type="ARBA" id="ARBA00023143"/>
    </source>
</evidence>
<keyword evidence="8" id="KW-0969">Cilium</keyword>
<evidence type="ECO:0000256" key="5">
    <source>
        <dbReference type="RuleBase" id="RU362066"/>
    </source>
</evidence>
<dbReference type="AlphaFoldDB" id="A0A7W4VX79"/>
<dbReference type="InterPro" id="IPR010810">
    <property type="entry name" value="Flagellin_hook_IN_motif"/>
</dbReference>
<dbReference type="GO" id="GO:0009421">
    <property type="term" value="C:bacterial-type flagellum filament cap"/>
    <property type="evidence" value="ECO:0007669"/>
    <property type="project" value="InterPro"/>
</dbReference>